<evidence type="ECO:0000256" key="7">
    <source>
        <dbReference type="SAM" id="MobiDB-lite"/>
    </source>
</evidence>
<keyword evidence="8" id="KW-1133">Transmembrane helix</keyword>
<accession>A0ABV3R1S1</accession>
<dbReference type="EMBL" id="JBFOCI010000004">
    <property type="protein sequence ID" value="MEW9807257.1"/>
    <property type="molecule type" value="Genomic_DNA"/>
</dbReference>
<feature type="domain" description="Cytochrome c" evidence="9">
    <location>
        <begin position="70"/>
        <end position="174"/>
    </location>
</feature>
<keyword evidence="2 6" id="KW-0349">Heme</keyword>
<dbReference type="Proteomes" id="UP001556196">
    <property type="component" value="Unassembled WGS sequence"/>
</dbReference>
<keyword evidence="8" id="KW-0472">Membrane</keyword>
<organism evidence="10 11">
    <name type="scientific">Mesorhizobium marinum</name>
    <dbReference type="NCBI Taxonomy" id="3228790"/>
    <lineage>
        <taxon>Bacteria</taxon>
        <taxon>Pseudomonadati</taxon>
        <taxon>Pseudomonadota</taxon>
        <taxon>Alphaproteobacteria</taxon>
        <taxon>Hyphomicrobiales</taxon>
        <taxon>Phyllobacteriaceae</taxon>
        <taxon>Mesorhizobium</taxon>
    </lineage>
</organism>
<keyword evidence="11" id="KW-1185">Reference proteome</keyword>
<sequence length="250" mass="25197">MDSFEFNKWIGAFLGAVFVVFSVSIISDSIFAAHHPEKEGFIIEAAEAESGGAAEAAPAVEPIAVRLASADVAAGQTAEKKCSACHTIDNGGANKVGPNLWSIVNRPVASHEGFSYSGAMKEFAQGGSVVWDYDHLDHFLASPKGLVKGTAMGFAGIKNPTERANLIAYLRTLADTPAPLPEAPAAAAEPAAAPAAETPAAEPAAETAPAAPAEAAPAEAAPAPEAAPAEPAPAEAAPTEAQPAEAAPAQ</sequence>
<dbReference type="RefSeq" id="WP_367724422.1">
    <property type="nucleotide sequence ID" value="NZ_JBFOCH010000004.1"/>
</dbReference>
<evidence type="ECO:0000313" key="10">
    <source>
        <dbReference type="EMBL" id="MEW9807257.1"/>
    </source>
</evidence>
<name>A0ABV3R1S1_9HYPH</name>
<keyword evidence="8" id="KW-0812">Transmembrane</keyword>
<dbReference type="PRINTS" id="PR00604">
    <property type="entry name" value="CYTCHRMECIAB"/>
</dbReference>
<dbReference type="PROSITE" id="PS51007">
    <property type="entry name" value="CYTC"/>
    <property type="match status" value="1"/>
</dbReference>
<evidence type="ECO:0000256" key="5">
    <source>
        <dbReference type="ARBA" id="ARBA00023004"/>
    </source>
</evidence>
<keyword evidence="1" id="KW-0813">Transport</keyword>
<protein>
    <submittedName>
        <fullName evidence="10">Cytochrome c family protein</fullName>
    </submittedName>
</protein>
<keyword evidence="3 6" id="KW-0479">Metal-binding</keyword>
<dbReference type="PANTHER" id="PTHR11961">
    <property type="entry name" value="CYTOCHROME C"/>
    <property type="match status" value="1"/>
</dbReference>
<proteinExistence type="predicted"/>
<evidence type="ECO:0000259" key="9">
    <source>
        <dbReference type="PROSITE" id="PS51007"/>
    </source>
</evidence>
<dbReference type="InterPro" id="IPR002327">
    <property type="entry name" value="Cyt_c_1A/1B"/>
</dbReference>
<reference evidence="10 11" key="1">
    <citation type="submission" date="2024-06" db="EMBL/GenBank/DDBJ databases">
        <authorList>
            <person name="Tuo L."/>
        </authorList>
    </citation>
    <scope>NUCLEOTIDE SEQUENCE [LARGE SCALE GENOMIC DNA]</scope>
    <source>
        <strain evidence="10 11">ZMM04-5</strain>
    </source>
</reference>
<feature type="transmembrane region" description="Helical" evidence="8">
    <location>
        <begin position="12"/>
        <end position="33"/>
    </location>
</feature>
<evidence type="ECO:0000256" key="6">
    <source>
        <dbReference type="PROSITE-ProRule" id="PRU00433"/>
    </source>
</evidence>
<dbReference type="Gene3D" id="1.10.760.10">
    <property type="entry name" value="Cytochrome c-like domain"/>
    <property type="match status" value="1"/>
</dbReference>
<keyword evidence="4" id="KW-0249">Electron transport</keyword>
<feature type="compositionally biased region" description="Low complexity" evidence="7">
    <location>
        <begin position="183"/>
        <end position="250"/>
    </location>
</feature>
<evidence type="ECO:0000256" key="3">
    <source>
        <dbReference type="ARBA" id="ARBA00022723"/>
    </source>
</evidence>
<evidence type="ECO:0000256" key="4">
    <source>
        <dbReference type="ARBA" id="ARBA00022982"/>
    </source>
</evidence>
<evidence type="ECO:0000256" key="2">
    <source>
        <dbReference type="ARBA" id="ARBA00022617"/>
    </source>
</evidence>
<keyword evidence="5 6" id="KW-0408">Iron</keyword>
<gene>
    <name evidence="10" type="ORF">ABUE31_14790</name>
</gene>
<evidence type="ECO:0000256" key="8">
    <source>
        <dbReference type="SAM" id="Phobius"/>
    </source>
</evidence>
<comment type="caution">
    <text evidence="10">The sequence shown here is derived from an EMBL/GenBank/DDBJ whole genome shotgun (WGS) entry which is preliminary data.</text>
</comment>
<evidence type="ECO:0000256" key="1">
    <source>
        <dbReference type="ARBA" id="ARBA00022448"/>
    </source>
</evidence>
<feature type="region of interest" description="Disordered" evidence="7">
    <location>
        <begin position="180"/>
        <end position="250"/>
    </location>
</feature>
<dbReference type="SUPFAM" id="SSF46626">
    <property type="entry name" value="Cytochrome c"/>
    <property type="match status" value="1"/>
</dbReference>
<dbReference type="Pfam" id="PF00034">
    <property type="entry name" value="Cytochrom_C"/>
    <property type="match status" value="1"/>
</dbReference>
<dbReference type="InterPro" id="IPR009056">
    <property type="entry name" value="Cyt_c-like_dom"/>
</dbReference>
<dbReference type="InterPro" id="IPR036909">
    <property type="entry name" value="Cyt_c-like_dom_sf"/>
</dbReference>
<evidence type="ECO:0000313" key="11">
    <source>
        <dbReference type="Proteomes" id="UP001556196"/>
    </source>
</evidence>